<gene>
    <name evidence="8" type="ORF">L9F63_019480</name>
</gene>
<keyword evidence="4" id="KW-0175">Coiled coil</keyword>
<dbReference type="Pfam" id="PF06916">
    <property type="entry name" value="FAM210A-B_dom"/>
    <property type="match status" value="1"/>
</dbReference>
<name>A0AAD7ZUZ9_DIPPU</name>
<reference evidence="8" key="1">
    <citation type="journal article" date="2023" name="IScience">
        <title>Live-bearing cockroach genome reveals convergent evolutionary mechanisms linked to viviparity in insects and beyond.</title>
        <authorList>
            <person name="Fouks B."/>
            <person name="Harrison M.C."/>
            <person name="Mikhailova A.A."/>
            <person name="Marchal E."/>
            <person name="English S."/>
            <person name="Carruthers M."/>
            <person name="Jennings E.C."/>
            <person name="Chiamaka E.L."/>
            <person name="Frigard R.A."/>
            <person name="Pippel M."/>
            <person name="Attardo G.M."/>
            <person name="Benoit J.B."/>
            <person name="Bornberg-Bauer E."/>
            <person name="Tobe S.S."/>
        </authorList>
    </citation>
    <scope>NUCLEOTIDE SEQUENCE</scope>
    <source>
        <strain evidence="8">Stay&amp;Tobe</strain>
    </source>
</reference>
<evidence type="ECO:0000313" key="8">
    <source>
        <dbReference type="EMBL" id="KAJ9586936.1"/>
    </source>
</evidence>
<comment type="subcellular location">
    <subcellularLocation>
        <location evidence="1">Membrane</location>
        <topology evidence="1">Single-pass membrane protein</topology>
    </subcellularLocation>
</comment>
<keyword evidence="2 6" id="KW-0812">Transmembrane</keyword>
<dbReference type="Proteomes" id="UP001233999">
    <property type="component" value="Unassembled WGS sequence"/>
</dbReference>
<accession>A0AAD7ZUZ9</accession>
<evidence type="ECO:0000256" key="3">
    <source>
        <dbReference type="ARBA" id="ARBA00022989"/>
    </source>
</evidence>
<keyword evidence="9" id="KW-1185">Reference proteome</keyword>
<dbReference type="EMBL" id="JASPKZ010006822">
    <property type="protein sequence ID" value="KAJ9586936.1"/>
    <property type="molecule type" value="Genomic_DNA"/>
</dbReference>
<evidence type="ECO:0000313" key="9">
    <source>
        <dbReference type="Proteomes" id="UP001233999"/>
    </source>
</evidence>
<dbReference type="PANTHER" id="PTHR21377">
    <property type="entry name" value="PROTEIN FAM210B, MITOCHONDRIAL"/>
    <property type="match status" value="1"/>
</dbReference>
<sequence>MLGSTIGRCLLLTTHLRHTNLNASVCCVSFAIKSLLPIQDQPRYHFTRGGGALVLNHKRNLVSESLLPFQRFSQGVIRNSSSVFVVQSCSSSTDPNKLPDESPPEKLSLFQKFKQMYRDYWYVLVPVHLITSLGWFGGFYYLAVSGVDIVALLENMGISEKLINPLRDSHAGYIAVAYALYKIATPIRYTVTLGGTTISIKYLKEWGYIKPIPTAGS</sequence>
<organism evidence="8 9">
    <name type="scientific">Diploptera punctata</name>
    <name type="common">Pacific beetle cockroach</name>
    <dbReference type="NCBI Taxonomy" id="6984"/>
    <lineage>
        <taxon>Eukaryota</taxon>
        <taxon>Metazoa</taxon>
        <taxon>Ecdysozoa</taxon>
        <taxon>Arthropoda</taxon>
        <taxon>Hexapoda</taxon>
        <taxon>Insecta</taxon>
        <taxon>Pterygota</taxon>
        <taxon>Neoptera</taxon>
        <taxon>Polyneoptera</taxon>
        <taxon>Dictyoptera</taxon>
        <taxon>Blattodea</taxon>
        <taxon>Blaberoidea</taxon>
        <taxon>Blaberidae</taxon>
        <taxon>Diplopterinae</taxon>
        <taxon>Diploptera</taxon>
    </lineage>
</organism>
<dbReference type="GO" id="GO:0005739">
    <property type="term" value="C:mitochondrion"/>
    <property type="evidence" value="ECO:0007669"/>
    <property type="project" value="TreeGrafter"/>
</dbReference>
<comment type="caution">
    <text evidence="8">The sequence shown here is derived from an EMBL/GenBank/DDBJ whole genome shotgun (WGS) entry which is preliminary data.</text>
</comment>
<evidence type="ECO:0000256" key="1">
    <source>
        <dbReference type="ARBA" id="ARBA00004167"/>
    </source>
</evidence>
<keyword evidence="3 6" id="KW-1133">Transmembrane helix</keyword>
<dbReference type="InterPro" id="IPR045866">
    <property type="entry name" value="FAM210A/B-like"/>
</dbReference>
<dbReference type="AlphaFoldDB" id="A0AAD7ZUZ9"/>
<dbReference type="InterPro" id="IPR009688">
    <property type="entry name" value="FAM210A/B-like_dom"/>
</dbReference>
<evidence type="ECO:0000259" key="7">
    <source>
        <dbReference type="Pfam" id="PF06916"/>
    </source>
</evidence>
<feature type="transmembrane region" description="Helical" evidence="6">
    <location>
        <begin position="120"/>
        <end position="143"/>
    </location>
</feature>
<evidence type="ECO:0000256" key="6">
    <source>
        <dbReference type="SAM" id="Phobius"/>
    </source>
</evidence>
<proteinExistence type="predicted"/>
<reference evidence="8" key="2">
    <citation type="submission" date="2023-05" db="EMBL/GenBank/DDBJ databases">
        <authorList>
            <person name="Fouks B."/>
        </authorList>
    </citation>
    <scope>NUCLEOTIDE SEQUENCE</scope>
    <source>
        <strain evidence="8">Stay&amp;Tobe</strain>
        <tissue evidence="8">Testes</tissue>
    </source>
</reference>
<dbReference type="PANTHER" id="PTHR21377:SF1">
    <property type="entry name" value="PROTEIN FAM210A"/>
    <property type="match status" value="1"/>
</dbReference>
<evidence type="ECO:0000256" key="4">
    <source>
        <dbReference type="ARBA" id="ARBA00023054"/>
    </source>
</evidence>
<dbReference type="GO" id="GO:0016020">
    <property type="term" value="C:membrane"/>
    <property type="evidence" value="ECO:0007669"/>
    <property type="project" value="UniProtKB-SubCell"/>
</dbReference>
<feature type="domain" description="DUF1279" evidence="7">
    <location>
        <begin position="111"/>
        <end position="197"/>
    </location>
</feature>
<evidence type="ECO:0000256" key="2">
    <source>
        <dbReference type="ARBA" id="ARBA00022692"/>
    </source>
</evidence>
<evidence type="ECO:0000256" key="5">
    <source>
        <dbReference type="ARBA" id="ARBA00023136"/>
    </source>
</evidence>
<protein>
    <recommendedName>
        <fullName evidence="7">DUF1279 domain-containing protein</fullName>
    </recommendedName>
</protein>
<keyword evidence="5 6" id="KW-0472">Membrane</keyword>